<dbReference type="Pfam" id="PF14870">
    <property type="entry name" value="PSII_BNR"/>
    <property type="match status" value="1"/>
</dbReference>
<dbReference type="PANTHER" id="PTHR47199:SF2">
    <property type="entry name" value="PHOTOSYSTEM II STABILITY_ASSEMBLY FACTOR HCF136, CHLOROPLASTIC"/>
    <property type="match status" value="1"/>
</dbReference>
<feature type="domain" description="Photosynthesis system II assembly factor Ycf48/Hcf136-like" evidence="3">
    <location>
        <begin position="46"/>
        <end position="138"/>
    </location>
</feature>
<sequence length="367" mass="40798">MKIFFLLVLSLILIYSCSTQKEIVKEKITIEKSDSIAAKKEYSFSFEVYSKKINSNLRGLSVVDSLTAWASGSNGLILKTTDGGKSWKEFKVKGFETLDFRDVEAFDENNAIVMCVDAPAFFFKTTDGGKSWKRKYMNRNPNIFFDGFAFWNNQKGIALSDPIEGKFYIVITDNSGETWKEIPNMNISSALKNEGGFAASGTSITVFGKDLVWFGTGGAERTRIFFSEDAGLNWRTTEVPIKSRNSSSGVFSIAFKDELNGIAVGGDYKDLKNSISNCAITDDGGLSWQAIEKNNPFGFKSCVAWNEFYQIYFSTGTSGTDFSSDFGKSWKFIDNKSFNTISISKKDGTTFLVGEKGIIAKLNINMK</sequence>
<keyword evidence="1" id="KW-0602">Photosynthesis</keyword>
<evidence type="ECO:0000313" key="4">
    <source>
        <dbReference type="EMBL" id="MDF1611780.1"/>
    </source>
</evidence>
<accession>A0AAE3P026</accession>
<dbReference type="SUPFAM" id="SSF110296">
    <property type="entry name" value="Oligoxyloglucan reducing end-specific cellobiohydrolase"/>
    <property type="match status" value="1"/>
</dbReference>
<evidence type="ECO:0000259" key="3">
    <source>
        <dbReference type="Pfam" id="PF14870"/>
    </source>
</evidence>
<name>A0AAE3P026_9BACT</name>
<evidence type="ECO:0000256" key="2">
    <source>
        <dbReference type="ARBA" id="ARBA00023276"/>
    </source>
</evidence>
<organism evidence="4 5">
    <name type="scientific">Stygiobacter electus</name>
    <dbReference type="NCBI Taxonomy" id="3032292"/>
    <lineage>
        <taxon>Bacteria</taxon>
        <taxon>Pseudomonadati</taxon>
        <taxon>Ignavibacteriota</taxon>
        <taxon>Ignavibacteria</taxon>
        <taxon>Ignavibacteriales</taxon>
        <taxon>Melioribacteraceae</taxon>
        <taxon>Stygiobacter</taxon>
    </lineage>
</organism>
<dbReference type="EMBL" id="JARGDL010000006">
    <property type="protein sequence ID" value="MDF1611780.1"/>
    <property type="molecule type" value="Genomic_DNA"/>
</dbReference>
<dbReference type="Gene3D" id="2.130.10.10">
    <property type="entry name" value="YVTN repeat-like/Quinoprotein amine dehydrogenase"/>
    <property type="match status" value="2"/>
</dbReference>
<comment type="caution">
    <text evidence="4">The sequence shown here is derived from an EMBL/GenBank/DDBJ whole genome shotgun (WGS) entry which is preliminary data.</text>
</comment>
<dbReference type="PANTHER" id="PTHR47199">
    <property type="entry name" value="PHOTOSYSTEM II STABILITY/ASSEMBLY FACTOR HCF136, CHLOROPLASTIC"/>
    <property type="match status" value="1"/>
</dbReference>
<dbReference type="AlphaFoldDB" id="A0AAE3P026"/>
<dbReference type="GO" id="GO:0009523">
    <property type="term" value="C:photosystem II"/>
    <property type="evidence" value="ECO:0007669"/>
    <property type="project" value="UniProtKB-KW"/>
</dbReference>
<dbReference type="InterPro" id="IPR015943">
    <property type="entry name" value="WD40/YVTN_repeat-like_dom_sf"/>
</dbReference>
<dbReference type="RefSeq" id="WP_321535547.1">
    <property type="nucleotide sequence ID" value="NZ_JARGDL010000006.1"/>
</dbReference>
<protein>
    <submittedName>
        <fullName evidence="4">YCF48-related protein</fullName>
    </submittedName>
</protein>
<dbReference type="Proteomes" id="UP001221302">
    <property type="component" value="Unassembled WGS sequence"/>
</dbReference>
<reference evidence="4" key="1">
    <citation type="submission" date="2023-03" db="EMBL/GenBank/DDBJ databases">
        <title>Stygiobacter electus gen. nov., sp. nov., facultatively anaerobic thermotolerant bacterium of the class Ignavibacteria from a well of Yessentuki mineral water deposit.</title>
        <authorList>
            <person name="Podosokorskaya O.A."/>
            <person name="Elcheninov A.G."/>
            <person name="Petrova N.F."/>
            <person name="Zavarzina D.G."/>
            <person name="Kublanov I.V."/>
            <person name="Merkel A.Y."/>
        </authorList>
    </citation>
    <scope>NUCLEOTIDE SEQUENCE</scope>
    <source>
        <strain evidence="4">09-Me</strain>
    </source>
</reference>
<keyword evidence="2" id="KW-0604">Photosystem II</keyword>
<evidence type="ECO:0000313" key="5">
    <source>
        <dbReference type="Proteomes" id="UP001221302"/>
    </source>
</evidence>
<dbReference type="InterPro" id="IPR028203">
    <property type="entry name" value="PSII_CF48-like_dom"/>
</dbReference>
<dbReference type="PROSITE" id="PS51257">
    <property type="entry name" value="PROKAR_LIPOPROTEIN"/>
    <property type="match status" value="1"/>
</dbReference>
<gene>
    <name evidence="4" type="ORF">P0M35_06435</name>
</gene>
<keyword evidence="5" id="KW-1185">Reference proteome</keyword>
<dbReference type="GO" id="GO:0015979">
    <property type="term" value="P:photosynthesis"/>
    <property type="evidence" value="ECO:0007669"/>
    <property type="project" value="UniProtKB-KW"/>
</dbReference>
<evidence type="ECO:0000256" key="1">
    <source>
        <dbReference type="ARBA" id="ARBA00022531"/>
    </source>
</evidence>
<proteinExistence type="predicted"/>